<dbReference type="PANTHER" id="PTHR42770">
    <property type="entry name" value="AMINO ACID TRANSPORTER-RELATED"/>
    <property type="match status" value="1"/>
</dbReference>
<feature type="transmembrane region" description="Helical" evidence="6">
    <location>
        <begin position="340"/>
        <end position="361"/>
    </location>
</feature>
<evidence type="ECO:0000256" key="1">
    <source>
        <dbReference type="ARBA" id="ARBA00004651"/>
    </source>
</evidence>
<feature type="transmembrane region" description="Helical" evidence="6">
    <location>
        <begin position="186"/>
        <end position="204"/>
    </location>
</feature>
<comment type="subcellular location">
    <subcellularLocation>
        <location evidence="1">Cell membrane</location>
        <topology evidence="1">Multi-pass membrane protein</topology>
    </subcellularLocation>
</comment>
<dbReference type="GO" id="GO:0022857">
    <property type="term" value="F:transmembrane transporter activity"/>
    <property type="evidence" value="ECO:0007669"/>
    <property type="project" value="InterPro"/>
</dbReference>
<dbReference type="PIRSF" id="PIRSF006060">
    <property type="entry name" value="AA_transporter"/>
    <property type="match status" value="1"/>
</dbReference>
<evidence type="ECO:0000256" key="6">
    <source>
        <dbReference type="SAM" id="Phobius"/>
    </source>
</evidence>
<gene>
    <name evidence="7" type="ORF">CUJ83_13435</name>
</gene>
<dbReference type="GO" id="GO:0005886">
    <property type="term" value="C:plasma membrane"/>
    <property type="evidence" value="ECO:0007669"/>
    <property type="project" value="UniProtKB-SubCell"/>
</dbReference>
<comment type="caution">
    <text evidence="7">The sequence shown here is derived from an EMBL/GenBank/DDBJ whole genome shotgun (WGS) entry which is preliminary data.</text>
</comment>
<evidence type="ECO:0000256" key="4">
    <source>
        <dbReference type="ARBA" id="ARBA00022989"/>
    </source>
</evidence>
<feature type="transmembrane region" description="Helical" evidence="6">
    <location>
        <begin position="266"/>
        <end position="290"/>
    </location>
</feature>
<accession>A0AAP2RG64</accession>
<evidence type="ECO:0000313" key="7">
    <source>
        <dbReference type="EMBL" id="MCD1296000.1"/>
    </source>
</evidence>
<keyword evidence="4 6" id="KW-1133">Transmembrane helix</keyword>
<evidence type="ECO:0000313" key="8">
    <source>
        <dbReference type="Proteomes" id="UP001320159"/>
    </source>
</evidence>
<dbReference type="AlphaFoldDB" id="A0AAP2RG64"/>
<feature type="transmembrane region" description="Helical" evidence="6">
    <location>
        <begin position="157"/>
        <end position="174"/>
    </location>
</feature>
<feature type="transmembrane region" description="Helical" evidence="6">
    <location>
        <begin position="128"/>
        <end position="150"/>
    </location>
</feature>
<feature type="transmembrane region" description="Helical" evidence="6">
    <location>
        <begin position="21"/>
        <end position="44"/>
    </location>
</feature>
<dbReference type="Gene3D" id="1.20.1740.10">
    <property type="entry name" value="Amino acid/polyamine transporter I"/>
    <property type="match status" value="1"/>
</dbReference>
<reference evidence="7 8" key="1">
    <citation type="submission" date="2017-11" db="EMBL/GenBank/DDBJ databases">
        <title>Isolation and Characterization of Family Methanocellaceae Species from Potential Methane Hydrate Area Offshore Southwestern Taiwan.</title>
        <authorList>
            <person name="Zhang W.-L."/>
            <person name="Chen W.-C."/>
            <person name="Lai M.-C."/>
            <person name="Chen S.-C."/>
        </authorList>
    </citation>
    <scope>NUCLEOTIDE SEQUENCE [LARGE SCALE GENOMIC DNA]</scope>
    <source>
        <strain evidence="7 8">CWC-04</strain>
    </source>
</reference>
<dbReference type="InterPro" id="IPR002293">
    <property type="entry name" value="AA/rel_permease1"/>
</dbReference>
<feature type="transmembrane region" description="Helical" evidence="6">
    <location>
        <begin position="316"/>
        <end position="334"/>
    </location>
</feature>
<sequence length="394" mass="41877">MYMMRSRSTADREGSLGVLDLVGLGVGGTIGSGIFVVPAVAAQMAGPSSLLSWVLCSISFGAVLACLTLLSTKYAISGAFYTLFFKAFDRRLARLIILDYVISGIFGMATIAAAIGENVSVSFINENIFLIGIIILFGLINLLGIVISAWVEDVLTALKILPLILVSILLLPFIDTGNFTPFAPAGNLAFLGSAVIVYWCYTGFEVSAIPSGSVKDPKKNVPLSLMLVFIIVTLIYFIVNFVLIGSAGAESVASTYYPLSYVMERFYAGSGIFVLAIALIAMLSALNAYLLGTATVLKSFAAGIGSYLSKESNNGVPYYAIITCTALGAGLIFFSNYFVLLASISVIMTLIPYIFLCWAAFRTFKGPGIRIIAIIGILSSIAVLVFSFLVPSLP</sequence>
<keyword evidence="3 6" id="KW-0812">Transmembrane</keyword>
<organism evidence="7 8">
    <name type="scientific">Methanooceanicella nereidis</name>
    <dbReference type="NCBI Taxonomy" id="2052831"/>
    <lineage>
        <taxon>Archaea</taxon>
        <taxon>Methanobacteriati</taxon>
        <taxon>Methanobacteriota</taxon>
        <taxon>Stenosarchaea group</taxon>
        <taxon>Methanomicrobia</taxon>
        <taxon>Methanocellales</taxon>
        <taxon>Methanocellaceae</taxon>
        <taxon>Methanooceanicella</taxon>
    </lineage>
</organism>
<dbReference type="PANTHER" id="PTHR42770:SF7">
    <property type="entry name" value="MEMBRANE PROTEIN"/>
    <property type="match status" value="1"/>
</dbReference>
<evidence type="ECO:0000256" key="2">
    <source>
        <dbReference type="ARBA" id="ARBA00022475"/>
    </source>
</evidence>
<evidence type="ECO:0000256" key="3">
    <source>
        <dbReference type="ARBA" id="ARBA00022692"/>
    </source>
</evidence>
<keyword evidence="5 6" id="KW-0472">Membrane</keyword>
<protein>
    <recommendedName>
        <fullName evidence="9">Amino acid permease</fullName>
    </recommendedName>
</protein>
<dbReference type="EMBL" id="PGCK01000012">
    <property type="protein sequence ID" value="MCD1296000.1"/>
    <property type="molecule type" value="Genomic_DNA"/>
</dbReference>
<dbReference type="Pfam" id="PF13520">
    <property type="entry name" value="AA_permease_2"/>
    <property type="match status" value="1"/>
</dbReference>
<keyword evidence="8" id="KW-1185">Reference proteome</keyword>
<feature type="transmembrane region" description="Helical" evidence="6">
    <location>
        <begin position="368"/>
        <end position="390"/>
    </location>
</feature>
<dbReference type="InterPro" id="IPR050367">
    <property type="entry name" value="APC_superfamily"/>
</dbReference>
<dbReference type="Proteomes" id="UP001320159">
    <property type="component" value="Unassembled WGS sequence"/>
</dbReference>
<evidence type="ECO:0000256" key="5">
    <source>
        <dbReference type="ARBA" id="ARBA00023136"/>
    </source>
</evidence>
<keyword evidence="2" id="KW-1003">Cell membrane</keyword>
<name>A0AAP2RG64_9EURY</name>
<feature type="transmembrane region" description="Helical" evidence="6">
    <location>
        <begin position="92"/>
        <end position="116"/>
    </location>
</feature>
<feature type="transmembrane region" description="Helical" evidence="6">
    <location>
        <begin position="225"/>
        <end position="246"/>
    </location>
</feature>
<evidence type="ECO:0008006" key="9">
    <source>
        <dbReference type="Google" id="ProtNLM"/>
    </source>
</evidence>
<proteinExistence type="predicted"/>
<feature type="transmembrane region" description="Helical" evidence="6">
    <location>
        <begin position="50"/>
        <end position="71"/>
    </location>
</feature>